<evidence type="ECO:0000256" key="2">
    <source>
        <dbReference type="ARBA" id="ARBA00012759"/>
    </source>
</evidence>
<feature type="compositionally biased region" description="Acidic residues" evidence="7">
    <location>
        <begin position="2736"/>
        <end position="2747"/>
    </location>
</feature>
<dbReference type="Pfam" id="PF20255">
    <property type="entry name" value="DUF6606"/>
    <property type="match status" value="1"/>
</dbReference>
<feature type="compositionally biased region" description="Basic and acidic residues" evidence="7">
    <location>
        <begin position="2715"/>
        <end position="2725"/>
    </location>
</feature>
<dbReference type="Proteomes" id="UP000315522">
    <property type="component" value="Unassembled WGS sequence"/>
</dbReference>
<evidence type="ECO:0000313" key="11">
    <source>
        <dbReference type="EMBL" id="TVY94359.1"/>
    </source>
</evidence>
<dbReference type="Pfam" id="PF12359">
    <property type="entry name" value="DUF3645"/>
    <property type="match status" value="1"/>
</dbReference>
<dbReference type="GO" id="GO:0006508">
    <property type="term" value="P:proteolysis"/>
    <property type="evidence" value="ECO:0007669"/>
    <property type="project" value="UniProtKB-KW"/>
</dbReference>
<keyword evidence="6" id="KW-0788">Thiol protease</keyword>
<dbReference type="InterPro" id="IPR051346">
    <property type="entry name" value="OTU_Deubiquitinase"/>
</dbReference>
<keyword evidence="12" id="KW-1185">Reference proteome</keyword>
<evidence type="ECO:0000256" key="1">
    <source>
        <dbReference type="ARBA" id="ARBA00000707"/>
    </source>
</evidence>
<feature type="compositionally biased region" description="Basic and acidic residues" evidence="7">
    <location>
        <begin position="1531"/>
        <end position="1541"/>
    </location>
</feature>
<evidence type="ECO:0000256" key="6">
    <source>
        <dbReference type="ARBA" id="ARBA00022807"/>
    </source>
</evidence>
<dbReference type="InterPro" id="IPR046541">
    <property type="entry name" value="DUF6606"/>
</dbReference>
<keyword evidence="5" id="KW-0378">Hydrolase</keyword>
<keyword evidence="3" id="KW-0645">Protease</keyword>
<evidence type="ECO:0000256" key="7">
    <source>
        <dbReference type="SAM" id="MobiDB-lite"/>
    </source>
</evidence>
<comment type="catalytic activity">
    <reaction evidence="1">
        <text>Thiol-dependent hydrolysis of ester, thioester, amide, peptide and isopeptide bonds formed by the C-terminal Gly of ubiquitin (a 76-residue protein attached to proteins as an intracellular targeting signal).</text>
        <dbReference type="EC" id="3.4.19.12"/>
    </reaction>
</comment>
<name>A0A559MN22_9HELO</name>
<evidence type="ECO:0000259" key="9">
    <source>
        <dbReference type="Pfam" id="PF12359"/>
    </source>
</evidence>
<dbReference type="PANTHER" id="PTHR13367:SF32">
    <property type="entry name" value="DUF6606 DOMAIN-CONTAINING PROTEIN"/>
    <property type="match status" value="1"/>
</dbReference>
<evidence type="ECO:0000256" key="4">
    <source>
        <dbReference type="ARBA" id="ARBA00022786"/>
    </source>
</evidence>
<dbReference type="Pfam" id="PF12340">
    <property type="entry name" value="DUF3638"/>
    <property type="match status" value="1"/>
</dbReference>
<evidence type="ECO:0000256" key="3">
    <source>
        <dbReference type="ARBA" id="ARBA00022670"/>
    </source>
</evidence>
<feature type="domain" description="DUF3645" evidence="9">
    <location>
        <begin position="1976"/>
        <end position="2008"/>
    </location>
</feature>
<feature type="domain" description="DUF3638" evidence="8">
    <location>
        <begin position="1706"/>
        <end position="1874"/>
    </location>
</feature>
<feature type="domain" description="DUF6606" evidence="10">
    <location>
        <begin position="5"/>
        <end position="277"/>
    </location>
</feature>
<reference evidence="11 12" key="1">
    <citation type="submission" date="2018-05" db="EMBL/GenBank/DDBJ databases">
        <title>Genome sequencing and assembly of the regulated plant pathogen Lachnellula willkommii and related sister species for the development of diagnostic species identification markers.</title>
        <authorList>
            <person name="Giroux E."/>
            <person name="Bilodeau G."/>
        </authorList>
    </citation>
    <scope>NUCLEOTIDE SEQUENCE [LARGE SCALE GENOMIC DNA]</scope>
    <source>
        <strain evidence="11 12">CBS 172.35</strain>
    </source>
</reference>
<organism evidence="11 12">
    <name type="scientific">Lachnellula willkommii</name>
    <dbReference type="NCBI Taxonomy" id="215461"/>
    <lineage>
        <taxon>Eukaryota</taxon>
        <taxon>Fungi</taxon>
        <taxon>Dikarya</taxon>
        <taxon>Ascomycota</taxon>
        <taxon>Pezizomycotina</taxon>
        <taxon>Leotiomycetes</taxon>
        <taxon>Helotiales</taxon>
        <taxon>Lachnaceae</taxon>
        <taxon>Lachnellula</taxon>
    </lineage>
</organism>
<protein>
    <recommendedName>
        <fullName evidence="2">ubiquitinyl hydrolase 1</fullName>
        <ecNumber evidence="2">3.4.19.12</ecNumber>
    </recommendedName>
</protein>
<accession>A0A559MN22</accession>
<dbReference type="InterPro" id="IPR022105">
    <property type="entry name" value="DUF3645"/>
</dbReference>
<feature type="region of interest" description="Disordered" evidence="7">
    <location>
        <begin position="1498"/>
        <end position="1543"/>
    </location>
</feature>
<dbReference type="EC" id="3.4.19.12" evidence="2"/>
<comment type="caution">
    <text evidence="11">The sequence shown here is derived from an EMBL/GenBank/DDBJ whole genome shotgun (WGS) entry which is preliminary data.</text>
</comment>
<proteinExistence type="predicted"/>
<evidence type="ECO:0000256" key="5">
    <source>
        <dbReference type="ARBA" id="ARBA00022801"/>
    </source>
</evidence>
<sequence length="2778" mass="314784">MLELLVHHIALPPQLPQQQQRHVLNDIQNALVDRLLAATNTLTSLDSVLWNCIRRSIQSCKSINSGGTINKTALLAAFRGLDNGSDEVLILHVAEQNAAVLIRRDSIKRDNVIFEAFEASPLSEAVLAAKGPLEWDFPGCAVTIPISTFSNHTFQNELAVFLSQASTESIKRFAAKTNKAGVFVFESRDTVDPALITSMLMTLLEANGARSFPSILRKRVRDDVCWSEGAEKPWRRCPFWLVVRVAIQRHLSTILGGETGRLQYKFLICQVLAELLEEGSRKGLDIELLSFLNSKLCRRIAKLQVDKQRAHTKIQMVYESMFLTLQPFFEKATTIAVSQIETAWAGFKKNNLRPISSFPRRSEPRHLQLSLPNSASYIDGILSASMYGHQRHQPTTARTQPIPGFSSAINGERKAFADRYSSLSEFEINMEQTSAEPTPTSEADCEERCISLAENIEDYLVAVGNAYDGNPEQKSTMLLTIMELWVSMEKCAIKLFVLLRDFDPVFPTEILDVLHISSPKDMRRLQNIRSYLKDSPIRGCFGERYFEESEGSLEMKDLYRQIEDRAEEERQNKEQEWQSKSADYERLVRAAAENFNSDSNGPSSYTTVASQSRCPPGVNVHEFMAYQALFSGKTRRWPQILMELGASNLNFSTEATALLLCHLALQIGPSPDDSHLGSVHAFFNDGIFCANLLNQLSLRLDGISSNWRETNCMEAIITLTIRLNSLGTGSKNASKQLLEKVRYVTFKWITELRSEVRATTDLQTSLSLSTYALWAALLCRRTFDPCLDFNHNLDAQALQCYIESSITMQDNMASDVVSLPILLRFSLVRDLKMIYRMRYLLRKSLLDNPQSFVYAIKTVWPNVDGAASEKLSPFQFLEGAEQWWVTVTMEATHHTLPQTVHFHVLEGHLLVDGKPIGKLPAKYTTHIILTELFDNQNLSSYPSNLPGMNYTLTVVPYGHQIHLGFRNDHLVVRAIQGNRILELLPRQIFSGAQNFDLPASLVDTCVHWLDIRTGIIEIRQRPQIWNTKKPSNWTLDYPKRRAKRRESTLIDPNSPLFKLFSRTFEFFEDSRFLTVVLPGSPSSALVVELRRLELVFFVNDRNCLESSQLRAEIDLDQDAGTWYGLQSKIVLREKIQGHNYHIRRRQRSIIVPMGNLIQYKRHGIHIATRVESSGGFYGRYTINQPLGRLDCPAEPRLLYFKALCHAYTSFILPDSLTGRTGTEEALHCLAGDLAGILQSWPKIGGYKGEAEKILLSNLLSLNFAPEWGSFVNLCRNSSSDDQYRLMFLFSVISFRQDADMDAIRTLLAFAIIEDLKGLTPPTWPLYEDFKQNQVPRMDDIQQLMKRSLVPYKGDELYNLEFELSAKLRKKYKALERAHEQQQEVDMRQLGDFLLKQWPCPAPSIEGFTASVLLLNIAQALDAIRPEWLRLFQNFELSLHISQVQEVLDRHYTDDKGRMPQAEVQEQAIYSIRYRGGEFPTLSQLLSKIGPTLPVIARTGQAKAPKKEGSLPKDYGKTTNRSSRSSGAGNMHLKESSDEHNTPEGQELQAIIEHVVSSESNVRQQYGKDLTQSLKALGSLRSESKNQSIPSAMTLADQISTAQKTVSQHFTRLSNSFEEGDSCAHWLRRGGLWPVITPISVLETLRSTLQVSFGTNMKESIVQYALSITKVQQLIRMEEALLNTNHQRLIEEQNNLPHSNWAPIDRKTSCIMPMAAAVLGDRKKLLRVVVPKALLLQTAQLLHARLGGLLGRELRHIPFSRKTSTDEGTIQLFDQIHKDLQESCGVILALPEHLLSFKLSGLQRLSDGLIPEAKKMVKVQSYLDRVSRDILDEADYILAIRTQLIYPSGSQKTVDGHPHRWETIEALLKLVESNFFNLRKRFPQSIEVVQSTQGRFPVVYFLRKDVEDALIFRLVDEIYRGRTLLLPEDLTMSDRVAIKQFISEPKVSQEVLQHINHLSPEKPAVKQVRWNVQYGLHPERDPIAVPYHAKGTPSDQAEWGHPDVAILFTCLAFYHGGLNVDSLRDWGSINIDDEAQILEIWTHVRYQVIVVDYFLNNFVFPRHAKQFQLKLQASGWDIPLFSPQSPATAVEKSCAGSSLQLPLTTGFSGTNDSKRMLPLTIKQQDLSGLAHTNAEVLTYLLQQRNRQYALAADHQGKRLSERGLLQRISNMNIRVFIDAGAQILEMDNYTLAKTWLDIFNQAPAAVYFRDNKPIVLYRHGRQVPLLATPYADDLGEALVYLDQAHTRGTDLKMPARAAGALTLGLDQSKDHTVQAAMRLRQLGTTQSVVWFAPPEVHQSILDVRQKKSGDSINSHDVVHWLLEQTCVQIEQLQPLYISQGNDFCRRAQAALQNAEFLIDEEQRKSYLATLRQYEQQTLEQLYGVNQKVKQPASSASKVSGALAAFDKELKFQRKSFQDSGHAVHGSALQEVEQEREVAFEVENVREVQKPVHFQPFAFPSLHRDLVSFVKTGRMAADSAAYEDAFKLLRRTSVGRKHRVSSDGTAFKLYVSTEFTKTVKFPTDRSFDNFQRQPNWILWSTISETALVIIPEEAEHIIPLLFDVKDPPTYLLTYAAPVTRKMLLHFNDLKFYSIPNLPSDWEAPLWLKVELGLFAGRLYFDYSEYATLCKFLGVKESAASLEEIDDDFELGPPALDGVVEEVAAKSQAVFARKPLTFLHEWLAIRRKGQDFASSPMGQVCQGKPLTSDHTFFMKPEAARTSKDTEHKSVRRSVPVNAPEEDDAEDDIYDENAFGKIRPDEIDTFDDAALKDDSSEEEESD</sequence>
<evidence type="ECO:0000259" key="10">
    <source>
        <dbReference type="Pfam" id="PF20255"/>
    </source>
</evidence>
<feature type="region of interest" description="Disordered" evidence="7">
    <location>
        <begin position="2715"/>
        <end position="2778"/>
    </location>
</feature>
<feature type="compositionally biased region" description="Basic and acidic residues" evidence="7">
    <location>
        <begin position="1504"/>
        <end position="1515"/>
    </location>
</feature>
<keyword evidence="4" id="KW-0833">Ubl conjugation pathway</keyword>
<gene>
    <name evidence="11" type="ORF">LAWI1_G000351</name>
</gene>
<dbReference type="PANTHER" id="PTHR13367">
    <property type="entry name" value="UBIQUITIN THIOESTERASE"/>
    <property type="match status" value="1"/>
</dbReference>
<evidence type="ECO:0000313" key="12">
    <source>
        <dbReference type="Proteomes" id="UP000315522"/>
    </source>
</evidence>
<feature type="compositionally biased region" description="Polar residues" evidence="7">
    <location>
        <begin position="1516"/>
        <end position="1527"/>
    </location>
</feature>
<evidence type="ECO:0000259" key="8">
    <source>
        <dbReference type="Pfam" id="PF12340"/>
    </source>
</evidence>
<dbReference type="InterPro" id="IPR022099">
    <property type="entry name" value="DUF3638"/>
</dbReference>
<dbReference type="EMBL" id="QGML01000015">
    <property type="protein sequence ID" value="TVY94359.1"/>
    <property type="molecule type" value="Genomic_DNA"/>
</dbReference>
<dbReference type="GO" id="GO:0004843">
    <property type="term" value="F:cysteine-type deubiquitinase activity"/>
    <property type="evidence" value="ECO:0007669"/>
    <property type="project" value="UniProtKB-EC"/>
</dbReference>